<dbReference type="InterPro" id="IPR035810">
    <property type="entry name" value="PEBP_euk"/>
</dbReference>
<dbReference type="AlphaFoldDB" id="A0A7J0ECP2"/>
<dbReference type="EMBL" id="BJWL01000003">
    <property type="protein sequence ID" value="GFY84241.1"/>
    <property type="molecule type" value="Genomic_DNA"/>
</dbReference>
<dbReference type="InterPro" id="IPR001858">
    <property type="entry name" value="Phosphatidylethanolamine-bd_CS"/>
</dbReference>
<accession>A0A7J0ECP2</accession>
<dbReference type="OrthoDB" id="2506647at2759"/>
<dbReference type="PROSITE" id="PS01220">
    <property type="entry name" value="PBP"/>
    <property type="match status" value="1"/>
</dbReference>
<evidence type="ECO:0000256" key="1">
    <source>
        <dbReference type="SAM" id="MobiDB-lite"/>
    </source>
</evidence>
<comment type="caution">
    <text evidence="2">The sequence shown here is derived from an EMBL/GenBank/DDBJ whole genome shotgun (WGS) entry which is preliminary data.</text>
</comment>
<organism evidence="2 3">
    <name type="scientific">Actinidia rufa</name>
    <dbReference type="NCBI Taxonomy" id="165716"/>
    <lineage>
        <taxon>Eukaryota</taxon>
        <taxon>Viridiplantae</taxon>
        <taxon>Streptophyta</taxon>
        <taxon>Embryophyta</taxon>
        <taxon>Tracheophyta</taxon>
        <taxon>Spermatophyta</taxon>
        <taxon>Magnoliopsida</taxon>
        <taxon>eudicotyledons</taxon>
        <taxon>Gunneridae</taxon>
        <taxon>Pentapetalae</taxon>
        <taxon>asterids</taxon>
        <taxon>Ericales</taxon>
        <taxon>Actinidiaceae</taxon>
        <taxon>Actinidia</taxon>
    </lineage>
</organism>
<keyword evidence="3" id="KW-1185">Reference proteome</keyword>
<gene>
    <name evidence="2" type="ORF">Acr_03g0010150</name>
</gene>
<feature type="compositionally biased region" description="Basic and acidic residues" evidence="1">
    <location>
        <begin position="81"/>
        <end position="90"/>
    </location>
</feature>
<evidence type="ECO:0000313" key="2">
    <source>
        <dbReference type="EMBL" id="GFY84241.1"/>
    </source>
</evidence>
<protein>
    <submittedName>
        <fullName evidence="2">PEBP (Phosphatidylethanolamine-binding protein) family protein</fullName>
    </submittedName>
</protein>
<dbReference type="PANTHER" id="PTHR11362:SF108">
    <property type="entry name" value="PROTEIN BROTHER OF FT AND TFL 1"/>
    <property type="match status" value="1"/>
</dbReference>
<feature type="region of interest" description="Disordered" evidence="1">
    <location>
        <begin position="71"/>
        <end position="132"/>
    </location>
</feature>
<reference evidence="2 3" key="1">
    <citation type="submission" date="2019-07" db="EMBL/GenBank/DDBJ databases">
        <title>De Novo Assembly of kiwifruit Actinidia rufa.</title>
        <authorList>
            <person name="Sugita-Konishi S."/>
            <person name="Sato K."/>
            <person name="Mori E."/>
            <person name="Abe Y."/>
            <person name="Kisaki G."/>
            <person name="Hamano K."/>
            <person name="Suezawa K."/>
            <person name="Otani M."/>
            <person name="Fukuda T."/>
            <person name="Manabe T."/>
            <person name="Gomi K."/>
            <person name="Tabuchi M."/>
            <person name="Akimitsu K."/>
            <person name="Kataoka I."/>
        </authorList>
    </citation>
    <scope>NUCLEOTIDE SEQUENCE [LARGE SCALE GENOMIC DNA]</scope>
    <source>
        <strain evidence="3">cv. Fuchu</strain>
    </source>
</reference>
<proteinExistence type="predicted"/>
<sequence>MSKLVEQLTLGRVVGEVVDTFTPRVRMSVTYNCNKQVFNGSELMPSVITSKPRVEIGGEDMRIAYTLIMTDPDAPSPSDPYLREHFHCADDDNAGTDNNDDTNATAVIREDGDSDEVDDGKNDVTTKDKKKS</sequence>
<feature type="compositionally biased region" description="Acidic residues" evidence="1">
    <location>
        <begin position="91"/>
        <end position="100"/>
    </location>
</feature>
<dbReference type="SUPFAM" id="SSF49777">
    <property type="entry name" value="PEBP-like"/>
    <property type="match status" value="1"/>
</dbReference>
<dbReference type="Proteomes" id="UP000585474">
    <property type="component" value="Unassembled WGS sequence"/>
</dbReference>
<dbReference type="InterPro" id="IPR036610">
    <property type="entry name" value="PEBP-like_sf"/>
</dbReference>
<dbReference type="Gene3D" id="3.90.280.10">
    <property type="entry name" value="PEBP-like"/>
    <property type="match status" value="1"/>
</dbReference>
<dbReference type="PANTHER" id="PTHR11362">
    <property type="entry name" value="PHOSPHATIDYLETHANOLAMINE-BINDING PROTEIN"/>
    <property type="match status" value="1"/>
</dbReference>
<name>A0A7J0ECP2_9ERIC</name>
<evidence type="ECO:0000313" key="3">
    <source>
        <dbReference type="Proteomes" id="UP000585474"/>
    </source>
</evidence>
<feature type="compositionally biased region" description="Basic and acidic residues" evidence="1">
    <location>
        <begin position="119"/>
        <end position="132"/>
    </location>
</feature>